<keyword evidence="2" id="KW-1133">Transmembrane helix</keyword>
<feature type="region of interest" description="Disordered" evidence="1">
    <location>
        <begin position="1"/>
        <end position="38"/>
    </location>
</feature>
<sequence length="433" mass="44100">MSTSKNTRPARSRRRQANVHGAVPAETPAASASPRQGRPASSWKAYLRGAAMVHAVLVLVAVACAMAILLLAAESLGDVASVAAQLWLLMNAAPIVIAEIPLGFVPLLPAVGVVALVQSRVHVAVKDRISLAGLGSLAAFMLALPLILTGVALAVAQPPAPVVPALVNTLLVHGGAFIIGMRGKLWRALARHANLPVAAVNAVRSGAAAVGGLAIAGCVLWLVCALVAWPRQQEIFAEFSGPAAVIGILVVTIAYLPNVAVGGAALLAGGDVMIGNAHVSLFSAALVPLPPLPIFAAIPGSVAQWAVVLLIIPAAIAGYAAYKAAPTWWEALIAGAGAAVTAAWALHLAGGTMGAYGYTGPDVWLSAGVIGVWVAGMGLGLSLVITLQQRRGVEPESAMDTEEAEVEVSEDVDKHDEEPADTPDEGGEDQQQG</sequence>
<keyword evidence="2" id="KW-0812">Transmembrane</keyword>
<feature type="transmembrane region" description="Helical" evidence="2">
    <location>
        <begin position="329"/>
        <end position="351"/>
    </location>
</feature>
<name>A0A2A9DJY0_9CORY</name>
<accession>A0A2A9DJY0</accession>
<feature type="region of interest" description="Disordered" evidence="1">
    <location>
        <begin position="393"/>
        <end position="433"/>
    </location>
</feature>
<evidence type="ECO:0000313" key="4">
    <source>
        <dbReference type="Proteomes" id="UP000221653"/>
    </source>
</evidence>
<dbReference type="InterPro" id="IPR045931">
    <property type="entry name" value="DUF6350"/>
</dbReference>
<feature type="transmembrane region" description="Helical" evidence="2">
    <location>
        <begin position="363"/>
        <end position="387"/>
    </location>
</feature>
<gene>
    <name evidence="3" type="ORF">ATK06_0039</name>
</gene>
<feature type="transmembrane region" description="Helical" evidence="2">
    <location>
        <begin position="202"/>
        <end position="229"/>
    </location>
</feature>
<dbReference type="Proteomes" id="UP000221653">
    <property type="component" value="Unassembled WGS sequence"/>
</dbReference>
<feature type="transmembrane region" description="Helical" evidence="2">
    <location>
        <begin position="45"/>
        <end position="72"/>
    </location>
</feature>
<protein>
    <submittedName>
        <fullName evidence="3">Uncharacterized protein</fullName>
    </submittedName>
</protein>
<feature type="transmembrane region" description="Helical" evidence="2">
    <location>
        <begin position="92"/>
        <end position="117"/>
    </location>
</feature>
<feature type="compositionally biased region" description="Acidic residues" evidence="1">
    <location>
        <begin position="418"/>
        <end position="433"/>
    </location>
</feature>
<dbReference type="EMBL" id="PDJF01000001">
    <property type="protein sequence ID" value="PFG26998.1"/>
    <property type="molecule type" value="Genomic_DNA"/>
</dbReference>
<evidence type="ECO:0000256" key="1">
    <source>
        <dbReference type="SAM" id="MobiDB-lite"/>
    </source>
</evidence>
<feature type="transmembrane region" description="Helical" evidence="2">
    <location>
        <begin position="241"/>
        <end position="267"/>
    </location>
</feature>
<dbReference type="RefSeq" id="WP_143341363.1">
    <property type="nucleotide sequence ID" value="NZ_LDYE01000007.1"/>
</dbReference>
<organism evidence="3 4">
    <name type="scientific">Corynebacterium renale</name>
    <dbReference type="NCBI Taxonomy" id="1724"/>
    <lineage>
        <taxon>Bacteria</taxon>
        <taxon>Bacillati</taxon>
        <taxon>Actinomycetota</taxon>
        <taxon>Actinomycetes</taxon>
        <taxon>Mycobacteriales</taxon>
        <taxon>Corynebacteriaceae</taxon>
        <taxon>Corynebacterium</taxon>
    </lineage>
</organism>
<reference evidence="3 4" key="1">
    <citation type="submission" date="2017-10" db="EMBL/GenBank/DDBJ databases">
        <title>Sequencing the genomes of 1000 actinobacteria strains.</title>
        <authorList>
            <person name="Klenk H.-P."/>
        </authorList>
    </citation>
    <scope>NUCLEOTIDE SEQUENCE [LARGE SCALE GENOMIC DNA]</scope>
    <source>
        <strain evidence="3 4">DSM 20688</strain>
    </source>
</reference>
<keyword evidence="2" id="KW-0472">Membrane</keyword>
<evidence type="ECO:0000256" key="2">
    <source>
        <dbReference type="SAM" id="Phobius"/>
    </source>
</evidence>
<feature type="transmembrane region" description="Helical" evidence="2">
    <location>
        <begin position="162"/>
        <end position="181"/>
    </location>
</feature>
<proteinExistence type="predicted"/>
<dbReference type="Pfam" id="PF19877">
    <property type="entry name" value="DUF6350"/>
    <property type="match status" value="1"/>
</dbReference>
<keyword evidence="4" id="KW-1185">Reference proteome</keyword>
<evidence type="ECO:0000313" key="3">
    <source>
        <dbReference type="EMBL" id="PFG26998.1"/>
    </source>
</evidence>
<feature type="transmembrane region" description="Helical" evidence="2">
    <location>
        <begin position="129"/>
        <end position="156"/>
    </location>
</feature>
<feature type="compositionally biased region" description="Basic residues" evidence="1">
    <location>
        <begin position="8"/>
        <end position="17"/>
    </location>
</feature>
<feature type="transmembrane region" description="Helical" evidence="2">
    <location>
        <begin position="304"/>
        <end position="322"/>
    </location>
</feature>
<dbReference type="OrthoDB" id="4428043at2"/>
<feature type="compositionally biased region" description="Acidic residues" evidence="1">
    <location>
        <begin position="397"/>
        <end position="410"/>
    </location>
</feature>
<dbReference type="AlphaFoldDB" id="A0A2A9DJY0"/>
<comment type="caution">
    <text evidence="3">The sequence shown here is derived from an EMBL/GenBank/DDBJ whole genome shotgun (WGS) entry which is preliminary data.</text>
</comment>
<feature type="transmembrane region" description="Helical" evidence="2">
    <location>
        <begin position="279"/>
        <end position="298"/>
    </location>
</feature>
<dbReference type="STRING" id="1724.GCA_001044175_01850"/>